<protein>
    <submittedName>
        <fullName evidence="1">Uncharacterized protein</fullName>
    </submittedName>
</protein>
<dbReference type="EnsemblPlants" id="OPUNC08G14200.1">
    <property type="protein sequence ID" value="OPUNC08G14200.1"/>
    <property type="gene ID" value="OPUNC08G14200"/>
</dbReference>
<dbReference type="AlphaFoldDB" id="A0A0E0LVB6"/>
<name>A0A0E0LVB6_ORYPU</name>
<reference evidence="1" key="2">
    <citation type="submission" date="2018-05" db="EMBL/GenBank/DDBJ databases">
        <title>OpunRS2 (Oryza punctata Reference Sequence Version 2).</title>
        <authorList>
            <person name="Zhang J."/>
            <person name="Kudrna D."/>
            <person name="Lee S."/>
            <person name="Talag J."/>
            <person name="Welchert J."/>
            <person name="Wing R.A."/>
        </authorList>
    </citation>
    <scope>NUCLEOTIDE SEQUENCE [LARGE SCALE GENOMIC DNA]</scope>
</reference>
<reference evidence="1" key="1">
    <citation type="submission" date="2015-04" db="UniProtKB">
        <authorList>
            <consortium name="EnsemblPlants"/>
        </authorList>
    </citation>
    <scope>IDENTIFICATION</scope>
</reference>
<accession>A0A0E0LVB6</accession>
<sequence length="74" mass="7924">MPPPIWSAYLIGAPLCLTKGLKNTAKTRPSECAIVKRTFLLLKSGDMDKGPMMNVVFETGNGDLVVLAFNAVGD</sequence>
<keyword evidence="2" id="KW-1185">Reference proteome</keyword>
<evidence type="ECO:0000313" key="1">
    <source>
        <dbReference type="EnsemblPlants" id="OPUNC08G14200.1"/>
    </source>
</evidence>
<dbReference type="Gramene" id="OPUNC08G14200.1">
    <property type="protein sequence ID" value="OPUNC08G14200.1"/>
    <property type="gene ID" value="OPUNC08G14200"/>
</dbReference>
<dbReference type="Proteomes" id="UP000026962">
    <property type="component" value="Chromosome 8"/>
</dbReference>
<evidence type="ECO:0000313" key="2">
    <source>
        <dbReference type="Proteomes" id="UP000026962"/>
    </source>
</evidence>
<organism evidence="1">
    <name type="scientific">Oryza punctata</name>
    <name type="common">Red rice</name>
    <dbReference type="NCBI Taxonomy" id="4537"/>
    <lineage>
        <taxon>Eukaryota</taxon>
        <taxon>Viridiplantae</taxon>
        <taxon>Streptophyta</taxon>
        <taxon>Embryophyta</taxon>
        <taxon>Tracheophyta</taxon>
        <taxon>Spermatophyta</taxon>
        <taxon>Magnoliopsida</taxon>
        <taxon>Liliopsida</taxon>
        <taxon>Poales</taxon>
        <taxon>Poaceae</taxon>
        <taxon>BOP clade</taxon>
        <taxon>Oryzoideae</taxon>
        <taxon>Oryzeae</taxon>
        <taxon>Oryzinae</taxon>
        <taxon>Oryza</taxon>
    </lineage>
</organism>
<proteinExistence type="predicted"/>